<dbReference type="EMBL" id="FORH01000001">
    <property type="protein sequence ID" value="SFI75049.1"/>
    <property type="molecule type" value="Genomic_DNA"/>
</dbReference>
<organism evidence="2 3">
    <name type="scientific">Celeribacter neptunius</name>
    <dbReference type="NCBI Taxonomy" id="588602"/>
    <lineage>
        <taxon>Bacteria</taxon>
        <taxon>Pseudomonadati</taxon>
        <taxon>Pseudomonadota</taxon>
        <taxon>Alphaproteobacteria</taxon>
        <taxon>Rhodobacterales</taxon>
        <taxon>Roseobacteraceae</taxon>
        <taxon>Celeribacter</taxon>
    </lineage>
</organism>
<dbReference type="InterPro" id="IPR047784">
    <property type="entry name" value="TrgA"/>
</dbReference>
<evidence type="ECO:0008006" key="4">
    <source>
        <dbReference type="Google" id="ProtNLM"/>
    </source>
</evidence>
<proteinExistence type="predicted"/>
<name>A0A1I3KRB4_9RHOB</name>
<protein>
    <recommendedName>
        <fullName evidence="4">TrgA family protein</fullName>
    </recommendedName>
</protein>
<feature type="transmembrane region" description="Helical" evidence="1">
    <location>
        <begin position="64"/>
        <end position="85"/>
    </location>
</feature>
<dbReference type="STRING" id="588602.SAMN04487991_0775"/>
<evidence type="ECO:0000313" key="3">
    <source>
        <dbReference type="Proteomes" id="UP000199630"/>
    </source>
</evidence>
<keyword evidence="1" id="KW-0472">Membrane</keyword>
<keyword evidence="3" id="KW-1185">Reference proteome</keyword>
<gene>
    <name evidence="2" type="ORF">SAMN04487991_0775</name>
</gene>
<feature type="transmembrane region" description="Helical" evidence="1">
    <location>
        <begin position="114"/>
        <end position="138"/>
    </location>
</feature>
<dbReference type="RefSeq" id="WP_090057587.1">
    <property type="nucleotide sequence ID" value="NZ_FORH01000001.1"/>
</dbReference>
<keyword evidence="1" id="KW-0812">Transmembrane</keyword>
<accession>A0A1I3KRB4</accession>
<dbReference type="NCBIfam" id="NF033773">
    <property type="entry name" value="tellur_TrgA"/>
    <property type="match status" value="1"/>
</dbReference>
<keyword evidence="1" id="KW-1133">Transmembrane helix</keyword>
<evidence type="ECO:0000313" key="2">
    <source>
        <dbReference type="EMBL" id="SFI75049.1"/>
    </source>
</evidence>
<reference evidence="3" key="1">
    <citation type="submission" date="2016-10" db="EMBL/GenBank/DDBJ databases">
        <authorList>
            <person name="Varghese N."/>
            <person name="Submissions S."/>
        </authorList>
    </citation>
    <scope>NUCLEOTIDE SEQUENCE [LARGE SCALE GENOMIC DNA]</scope>
    <source>
        <strain evidence="3">DSM 26471</strain>
    </source>
</reference>
<sequence length="146" mass="15984">MPTAAKLVAALWFAILAWFAAELVKPHMEEGTQFGLMSYIAGGFGFLTGWIFMGKRAGDTVAAAMAYGFSSSVILSFWSVFYFAFETMIHRSLDLRYKGPTEALMGMVDLMGEYGIYLLKPDVLVTLVVGGLFGAWIVEKAAGKWA</sequence>
<dbReference type="Proteomes" id="UP000199630">
    <property type="component" value="Unassembled WGS sequence"/>
</dbReference>
<feature type="transmembrane region" description="Helical" evidence="1">
    <location>
        <begin position="33"/>
        <end position="52"/>
    </location>
</feature>
<dbReference type="OrthoDB" id="7869508at2"/>
<evidence type="ECO:0000256" key="1">
    <source>
        <dbReference type="SAM" id="Phobius"/>
    </source>
</evidence>
<dbReference type="AlphaFoldDB" id="A0A1I3KRB4"/>